<evidence type="ECO:0000313" key="1">
    <source>
        <dbReference type="EMBL" id="RFS45077.1"/>
    </source>
</evidence>
<gene>
    <name evidence="1" type="ORF">D0Q02_18810</name>
</gene>
<protein>
    <submittedName>
        <fullName evidence="1">Flavin reductase</fullName>
    </submittedName>
</protein>
<proteinExistence type="predicted"/>
<dbReference type="Proteomes" id="UP000262621">
    <property type="component" value="Unassembled WGS sequence"/>
</dbReference>
<dbReference type="OrthoDB" id="3393036at2"/>
<dbReference type="RefSeq" id="WP_117229342.1">
    <property type="nucleotide sequence ID" value="NZ_CP061725.1"/>
</dbReference>
<comment type="caution">
    <text evidence="1">The sequence shown here is derived from an EMBL/GenBank/DDBJ whole genome shotgun (WGS) entry which is preliminary data.</text>
</comment>
<evidence type="ECO:0000313" key="2">
    <source>
        <dbReference type="Proteomes" id="UP000262621"/>
    </source>
</evidence>
<dbReference type="AlphaFoldDB" id="A0A372FWB1"/>
<name>A0A372FWB1_9ACTN</name>
<sequence length="80" mass="8987">MTQRHAPVKPLWFCAACAHGWPCTQARVELAADYGPGRLLALDMADLLREATADLTRLGAPPEPMYFHVRFLGWIRNPAR</sequence>
<reference evidence="1 2" key="1">
    <citation type="submission" date="2018-08" db="EMBL/GenBank/DDBJ databases">
        <title>Verrucosispora craniellae sp. nov., isolated from a marine sponge in the South China Sea.</title>
        <authorList>
            <person name="Li L."/>
            <person name="Lin H.W."/>
        </authorList>
    </citation>
    <scope>NUCLEOTIDE SEQUENCE [LARGE SCALE GENOMIC DNA]</scope>
    <source>
        <strain evidence="1 2">LHW63014</strain>
    </source>
</reference>
<organism evidence="1 2">
    <name type="scientific">Micromonospora craniellae</name>
    <dbReference type="NCBI Taxonomy" id="2294034"/>
    <lineage>
        <taxon>Bacteria</taxon>
        <taxon>Bacillati</taxon>
        <taxon>Actinomycetota</taxon>
        <taxon>Actinomycetes</taxon>
        <taxon>Micromonosporales</taxon>
        <taxon>Micromonosporaceae</taxon>
        <taxon>Micromonospora</taxon>
    </lineage>
</organism>
<dbReference type="EMBL" id="QVFU01000020">
    <property type="protein sequence ID" value="RFS45077.1"/>
    <property type="molecule type" value="Genomic_DNA"/>
</dbReference>
<accession>A0A372FWB1</accession>
<keyword evidence="2" id="KW-1185">Reference proteome</keyword>